<dbReference type="GO" id="GO:0008955">
    <property type="term" value="F:peptidoglycan glycosyltransferase activity"/>
    <property type="evidence" value="ECO:0007669"/>
    <property type="project" value="UniProtKB-EC"/>
</dbReference>
<reference evidence="16" key="1">
    <citation type="submission" date="2016-08" db="EMBL/GenBank/DDBJ databases">
        <authorList>
            <person name="Varghese N."/>
            <person name="Submissions Spin"/>
        </authorList>
    </citation>
    <scope>NUCLEOTIDE SEQUENCE [LARGE SCALE GENOMIC DNA]</scope>
    <source>
        <strain evidence="16">R-53144</strain>
    </source>
</reference>
<sequence>MFRFIVRHQNKLMALLLLFITIFVIRLLPHAPLSESLTFSKRYYDNNNQLIRMTLANDERYRLWTPLEDISPDIVNGLLLHEDQWFYYHIGFNPFSLIRAFGATYLGGGNRQGASTITMQLARMHWRLNTKTIGGKLHQIARAIQLELMYSKHDILEAYLNYAPFGRNIESVGAASFIYFNKPPSQVNLPEALTLVVLPQSPTYRVDRKTGFAGKALVKARNQLFERWQEKYFVDSNIAALFSQKLVLRQPERMPFGAPHFINQIIQQQHSDAQEIKTTLDNNLQKIISRQVNLFIERNRIKGINNASVILVDTQTMKVKALIGSANYFDNSIQGQVNGTLAKRSPGSTLKPFIYALGIDQGVLHPRTILKDVATDFGSYTPENFDRNFRGPISATDALIHSRNIPAVAVASKLHNPSFYQFLVNAHIQKLADESHYGLSLVLGGGEVTAQELVGLYAMLANEGRWQPLQFIETTEQPEPQKLLSPQTAFMTIDMLKQNTRPQDVLSKMQKKVVPVAWKTGTSWGFRDAWTAGTFGNYAMVVWLGNFDGSGNNAFVGVDAATPLFFNIVESIKAYYPNLREPNRPLPPNLKRIDICLTSGNLLTQWCKAKGKTWFIPGVSPINPDTIFRPVMVDNQTGKAVCPPYDLTTSHLAVFEYWPSDLAAVFAKAGIPKKAPPSTKHCGSSQNFLGEPPKITSPLKNVVYQFRTTKQKNEQISFTANSDGDVKSLYWFVNNNFIGQTDPRKALSWIPTQSGTFKILVLDDMGRSDSRNIKIELFD</sequence>
<evidence type="ECO:0000313" key="16">
    <source>
        <dbReference type="Proteomes" id="UP000199698"/>
    </source>
</evidence>
<protein>
    <recommendedName>
        <fullName evidence="10">peptidoglycan glycosyltransferase</fullName>
        <ecNumber evidence="10">2.4.99.28</ecNumber>
    </recommendedName>
</protein>
<dbReference type="RefSeq" id="WP_091123144.1">
    <property type="nucleotide sequence ID" value="NZ_FMBA01000021.1"/>
</dbReference>
<accession>A0A1C4BIP2</accession>
<keyword evidence="16" id="KW-1185">Reference proteome</keyword>
<keyword evidence="5" id="KW-0645">Protease</keyword>
<keyword evidence="6" id="KW-0328">Glycosyltransferase</keyword>
<evidence type="ECO:0000256" key="9">
    <source>
        <dbReference type="ARBA" id="ARBA00023268"/>
    </source>
</evidence>
<evidence type="ECO:0000256" key="1">
    <source>
        <dbReference type="ARBA" id="ARBA00004752"/>
    </source>
</evidence>
<keyword evidence="7" id="KW-0808">Transferase</keyword>
<dbReference type="SUPFAM" id="SSF56601">
    <property type="entry name" value="beta-lactamase/transpeptidase-like"/>
    <property type="match status" value="1"/>
</dbReference>
<dbReference type="Pfam" id="PF06832">
    <property type="entry name" value="BiPBP_C"/>
    <property type="match status" value="1"/>
</dbReference>
<evidence type="ECO:0000256" key="5">
    <source>
        <dbReference type="ARBA" id="ARBA00022670"/>
    </source>
</evidence>
<evidence type="ECO:0000259" key="14">
    <source>
        <dbReference type="Pfam" id="PF06832"/>
    </source>
</evidence>
<evidence type="ECO:0000256" key="6">
    <source>
        <dbReference type="ARBA" id="ARBA00022676"/>
    </source>
</evidence>
<keyword evidence="4" id="KW-0121">Carboxypeptidase</keyword>
<evidence type="ECO:0000259" key="13">
    <source>
        <dbReference type="Pfam" id="PF00912"/>
    </source>
</evidence>
<dbReference type="InterPro" id="IPR050396">
    <property type="entry name" value="Glycosyltr_51/Transpeptidase"/>
</dbReference>
<dbReference type="GO" id="GO:0030288">
    <property type="term" value="C:outer membrane-bounded periplasmic space"/>
    <property type="evidence" value="ECO:0007669"/>
    <property type="project" value="TreeGrafter"/>
</dbReference>
<dbReference type="Gene3D" id="1.10.3810.10">
    <property type="entry name" value="Biosynthetic peptidoglycan transglycosylase-like"/>
    <property type="match status" value="1"/>
</dbReference>
<feature type="domain" description="Penicillin-binding C-terminal" evidence="14">
    <location>
        <begin position="686"/>
        <end position="773"/>
    </location>
</feature>
<dbReference type="GO" id="GO:0006508">
    <property type="term" value="P:proteolysis"/>
    <property type="evidence" value="ECO:0007669"/>
    <property type="project" value="UniProtKB-KW"/>
</dbReference>
<dbReference type="Gene3D" id="3.40.710.10">
    <property type="entry name" value="DD-peptidase/beta-lactamase superfamily"/>
    <property type="match status" value="1"/>
</dbReference>
<name>A0A1C4BIP2_9GAMM</name>
<dbReference type="InterPro" id="IPR009647">
    <property type="entry name" value="PBP_C"/>
</dbReference>
<dbReference type="EC" id="2.4.99.28" evidence="10"/>
<dbReference type="STRING" id="1798183.GA0061080_102116"/>
<feature type="domain" description="Glycosyl transferase family 51" evidence="13">
    <location>
        <begin position="54"/>
        <end position="209"/>
    </location>
</feature>
<evidence type="ECO:0000259" key="12">
    <source>
        <dbReference type="Pfam" id="PF00905"/>
    </source>
</evidence>
<feature type="domain" description="Penicillin-binding protein transpeptidase" evidence="12">
    <location>
        <begin position="308"/>
        <end position="523"/>
    </location>
</feature>
<evidence type="ECO:0000313" key="15">
    <source>
        <dbReference type="EMBL" id="SCC06693.1"/>
    </source>
</evidence>
<comment type="catalytic activity">
    <reaction evidence="11">
        <text>[GlcNAc-(1-&gt;4)-Mur2Ac(oyl-L-Ala-gamma-D-Glu-L-Lys-D-Ala-D-Ala)](n)-di-trans,octa-cis-undecaprenyl diphosphate + beta-D-GlcNAc-(1-&gt;4)-Mur2Ac(oyl-L-Ala-gamma-D-Glu-L-Lys-D-Ala-D-Ala)-di-trans,octa-cis-undecaprenyl diphosphate = [GlcNAc-(1-&gt;4)-Mur2Ac(oyl-L-Ala-gamma-D-Glu-L-Lys-D-Ala-D-Ala)](n+1)-di-trans,octa-cis-undecaprenyl diphosphate + di-trans,octa-cis-undecaprenyl diphosphate + H(+)</text>
        <dbReference type="Rhea" id="RHEA:23708"/>
        <dbReference type="Rhea" id="RHEA-COMP:9602"/>
        <dbReference type="Rhea" id="RHEA-COMP:9603"/>
        <dbReference type="ChEBI" id="CHEBI:15378"/>
        <dbReference type="ChEBI" id="CHEBI:58405"/>
        <dbReference type="ChEBI" id="CHEBI:60033"/>
        <dbReference type="ChEBI" id="CHEBI:78435"/>
        <dbReference type="EC" id="2.4.99.28"/>
    </reaction>
</comment>
<dbReference type="GO" id="GO:0009252">
    <property type="term" value="P:peptidoglycan biosynthetic process"/>
    <property type="evidence" value="ECO:0007669"/>
    <property type="project" value="UniProtKB-UniPathway"/>
</dbReference>
<dbReference type="InterPro" id="IPR023346">
    <property type="entry name" value="Lysozyme-like_dom_sf"/>
</dbReference>
<comment type="similarity">
    <text evidence="2">In the C-terminal section; belongs to the transpeptidase family.</text>
</comment>
<dbReference type="NCBIfam" id="TIGR02073">
    <property type="entry name" value="PBP_1c"/>
    <property type="match status" value="1"/>
</dbReference>
<proteinExistence type="inferred from homology"/>
<evidence type="ECO:0000256" key="2">
    <source>
        <dbReference type="ARBA" id="ARBA00007090"/>
    </source>
</evidence>
<comment type="similarity">
    <text evidence="3">In the N-terminal section; belongs to the glycosyltransferase 51 family.</text>
</comment>
<dbReference type="PANTHER" id="PTHR32282">
    <property type="entry name" value="BINDING PROTEIN TRANSPEPTIDASE, PUTATIVE-RELATED"/>
    <property type="match status" value="1"/>
</dbReference>
<evidence type="ECO:0000256" key="10">
    <source>
        <dbReference type="ARBA" id="ARBA00044770"/>
    </source>
</evidence>
<organism evidence="15 16">
    <name type="scientific">Gilliamella intestini</name>
    <dbReference type="NCBI Taxonomy" id="1798183"/>
    <lineage>
        <taxon>Bacteria</taxon>
        <taxon>Pseudomonadati</taxon>
        <taxon>Pseudomonadota</taxon>
        <taxon>Gammaproteobacteria</taxon>
        <taxon>Orbales</taxon>
        <taxon>Orbaceae</taxon>
        <taxon>Gilliamella</taxon>
    </lineage>
</organism>
<dbReference type="OrthoDB" id="9766909at2"/>
<dbReference type="InterPro" id="IPR011815">
    <property type="entry name" value="PBP_1c"/>
</dbReference>
<dbReference type="InterPro" id="IPR001460">
    <property type="entry name" value="PCN-bd_Tpept"/>
</dbReference>
<evidence type="ECO:0000256" key="11">
    <source>
        <dbReference type="ARBA" id="ARBA00049902"/>
    </source>
</evidence>
<dbReference type="InterPro" id="IPR036950">
    <property type="entry name" value="PBP_transglycosylase"/>
</dbReference>
<comment type="pathway">
    <text evidence="1">Cell wall biogenesis; peptidoglycan biosynthesis.</text>
</comment>
<dbReference type="EMBL" id="FMBA01000021">
    <property type="protein sequence ID" value="SCC06693.1"/>
    <property type="molecule type" value="Genomic_DNA"/>
</dbReference>
<gene>
    <name evidence="15" type="ORF">GA0061080_102116</name>
</gene>
<keyword evidence="8" id="KW-0378">Hydrolase</keyword>
<evidence type="ECO:0000256" key="8">
    <source>
        <dbReference type="ARBA" id="ARBA00022801"/>
    </source>
</evidence>
<dbReference type="Pfam" id="PF00905">
    <property type="entry name" value="Transpeptidase"/>
    <property type="match status" value="1"/>
</dbReference>
<dbReference type="InterPro" id="IPR012338">
    <property type="entry name" value="Beta-lactam/transpept-like"/>
</dbReference>
<evidence type="ECO:0000256" key="3">
    <source>
        <dbReference type="ARBA" id="ARBA00007739"/>
    </source>
</evidence>
<dbReference type="GO" id="GO:0004180">
    <property type="term" value="F:carboxypeptidase activity"/>
    <property type="evidence" value="ECO:0007669"/>
    <property type="project" value="UniProtKB-KW"/>
</dbReference>
<dbReference type="InterPro" id="IPR001264">
    <property type="entry name" value="Glyco_trans_51"/>
</dbReference>
<dbReference type="GO" id="GO:0008658">
    <property type="term" value="F:penicillin binding"/>
    <property type="evidence" value="ECO:0007669"/>
    <property type="project" value="InterPro"/>
</dbReference>
<dbReference type="Proteomes" id="UP000199698">
    <property type="component" value="Unassembled WGS sequence"/>
</dbReference>
<dbReference type="SUPFAM" id="SSF53955">
    <property type="entry name" value="Lysozyme-like"/>
    <property type="match status" value="1"/>
</dbReference>
<dbReference type="UniPathway" id="UPA00219"/>
<dbReference type="AlphaFoldDB" id="A0A1C4BIP2"/>
<keyword evidence="9" id="KW-0511">Multifunctional enzyme</keyword>
<evidence type="ECO:0000256" key="4">
    <source>
        <dbReference type="ARBA" id="ARBA00022645"/>
    </source>
</evidence>
<dbReference type="PANTHER" id="PTHR32282:SF15">
    <property type="entry name" value="PENICILLIN-BINDING PROTEIN 1C"/>
    <property type="match status" value="1"/>
</dbReference>
<dbReference type="Pfam" id="PF00912">
    <property type="entry name" value="Transgly"/>
    <property type="match status" value="1"/>
</dbReference>
<evidence type="ECO:0000256" key="7">
    <source>
        <dbReference type="ARBA" id="ARBA00022679"/>
    </source>
</evidence>